<dbReference type="AlphaFoldDB" id="A0A495VWR9"/>
<protein>
    <submittedName>
        <fullName evidence="2">Uncharacterized protein</fullName>
    </submittedName>
</protein>
<keyword evidence="3" id="KW-1185">Reference proteome</keyword>
<organism evidence="2 3">
    <name type="scientific">Saccharothrix australiensis</name>
    <dbReference type="NCBI Taxonomy" id="2072"/>
    <lineage>
        <taxon>Bacteria</taxon>
        <taxon>Bacillati</taxon>
        <taxon>Actinomycetota</taxon>
        <taxon>Actinomycetes</taxon>
        <taxon>Pseudonocardiales</taxon>
        <taxon>Pseudonocardiaceae</taxon>
        <taxon>Saccharothrix</taxon>
    </lineage>
</organism>
<evidence type="ECO:0000313" key="2">
    <source>
        <dbReference type="EMBL" id="RKT53664.1"/>
    </source>
</evidence>
<evidence type="ECO:0000256" key="1">
    <source>
        <dbReference type="SAM" id="MobiDB-lite"/>
    </source>
</evidence>
<dbReference type="RefSeq" id="WP_121004198.1">
    <property type="nucleotide sequence ID" value="NZ_RBXO01000001.1"/>
</dbReference>
<dbReference type="OrthoDB" id="3636109at2"/>
<gene>
    <name evidence="2" type="ORF">C8E97_2243</name>
</gene>
<feature type="region of interest" description="Disordered" evidence="1">
    <location>
        <begin position="14"/>
        <end position="38"/>
    </location>
</feature>
<sequence length="201" mass="21723">MTSPVEQLASALTATLADRTRRSPEASRPPATGWHPGARIGATAARGALAAYHDSGAAGICVLQDGRGVWLNTQSAERSWDFARRPYAVWQWTPSYNGQPTWLIGALAPGAARVELVREDGGVGRADVVDRTFAVEMEIDMVTLRDAKARLEATESTSAEGRAEFEKLLSESRAEMSKVRVRVYDDADALLYDGPSISSDD</sequence>
<name>A0A495VWR9_9PSEU</name>
<comment type="caution">
    <text evidence="2">The sequence shown here is derived from an EMBL/GenBank/DDBJ whole genome shotgun (WGS) entry which is preliminary data.</text>
</comment>
<proteinExistence type="predicted"/>
<dbReference type="Proteomes" id="UP000282084">
    <property type="component" value="Unassembled WGS sequence"/>
</dbReference>
<dbReference type="EMBL" id="RBXO01000001">
    <property type="protein sequence ID" value="RKT53664.1"/>
    <property type="molecule type" value="Genomic_DNA"/>
</dbReference>
<accession>A0A495VWR9</accession>
<evidence type="ECO:0000313" key="3">
    <source>
        <dbReference type="Proteomes" id="UP000282084"/>
    </source>
</evidence>
<reference evidence="2 3" key="1">
    <citation type="submission" date="2018-10" db="EMBL/GenBank/DDBJ databases">
        <title>Sequencing the genomes of 1000 actinobacteria strains.</title>
        <authorList>
            <person name="Klenk H.-P."/>
        </authorList>
    </citation>
    <scope>NUCLEOTIDE SEQUENCE [LARGE SCALE GENOMIC DNA]</scope>
    <source>
        <strain evidence="2 3">DSM 43800</strain>
    </source>
</reference>